<feature type="chain" id="PRO_5039763478" description="Dirigent protein" evidence="4">
    <location>
        <begin position="26"/>
        <end position="200"/>
    </location>
</feature>
<accession>A0A9D5C9T2</accession>
<proteinExistence type="inferred from homology"/>
<reference evidence="5" key="2">
    <citation type="journal article" date="2022" name="Hortic Res">
        <title>The genome of Dioscorea zingiberensis sheds light on the biosynthesis, origin and evolution of the medicinally important diosgenin saponins.</title>
        <authorList>
            <person name="Li Y."/>
            <person name="Tan C."/>
            <person name="Li Z."/>
            <person name="Guo J."/>
            <person name="Li S."/>
            <person name="Chen X."/>
            <person name="Wang C."/>
            <person name="Dai X."/>
            <person name="Yang H."/>
            <person name="Song W."/>
            <person name="Hou L."/>
            <person name="Xu J."/>
            <person name="Tong Z."/>
            <person name="Xu A."/>
            <person name="Yuan X."/>
            <person name="Wang W."/>
            <person name="Yang Q."/>
            <person name="Chen L."/>
            <person name="Sun Z."/>
            <person name="Wang K."/>
            <person name="Pan B."/>
            <person name="Chen J."/>
            <person name="Bao Y."/>
            <person name="Liu F."/>
            <person name="Qi X."/>
            <person name="Gang D.R."/>
            <person name="Wen J."/>
            <person name="Li J."/>
        </authorList>
    </citation>
    <scope>NUCLEOTIDE SEQUENCE</scope>
    <source>
        <strain evidence="5">Dzin_1.0</strain>
    </source>
</reference>
<keyword evidence="4" id="KW-0732">Signal</keyword>
<evidence type="ECO:0000256" key="4">
    <source>
        <dbReference type="RuleBase" id="RU363099"/>
    </source>
</evidence>
<protein>
    <recommendedName>
        <fullName evidence="4">Dirigent protein</fullName>
    </recommendedName>
</protein>
<dbReference type="GO" id="GO:0048046">
    <property type="term" value="C:apoplast"/>
    <property type="evidence" value="ECO:0007669"/>
    <property type="project" value="UniProtKB-SubCell"/>
</dbReference>
<feature type="signal peptide" evidence="4">
    <location>
        <begin position="1"/>
        <end position="25"/>
    </location>
</feature>
<reference evidence="5" key="1">
    <citation type="submission" date="2021-03" db="EMBL/GenBank/DDBJ databases">
        <authorList>
            <person name="Li Z."/>
            <person name="Yang C."/>
        </authorList>
    </citation>
    <scope>NUCLEOTIDE SEQUENCE</scope>
    <source>
        <strain evidence="5">Dzin_1.0</strain>
        <tissue evidence="5">Leaf</tissue>
    </source>
</reference>
<comment type="function">
    <text evidence="4">Dirigent proteins impart stereoselectivity on the phenoxy radical-coupling reaction, yielding optically active lignans from two molecules of coniferyl alcohol in the biosynthesis of lignans, flavonolignans, and alkaloids and thus plays a central role in plant secondary metabolism.</text>
</comment>
<keyword evidence="3 4" id="KW-0964">Secreted</keyword>
<dbReference type="Proteomes" id="UP001085076">
    <property type="component" value="Miscellaneous, Linkage group lg06"/>
</dbReference>
<evidence type="ECO:0000256" key="2">
    <source>
        <dbReference type="ARBA" id="ARBA00011738"/>
    </source>
</evidence>
<dbReference type="InterPro" id="IPR004265">
    <property type="entry name" value="Dirigent"/>
</dbReference>
<keyword evidence="4" id="KW-0052">Apoplast</keyword>
<dbReference type="GO" id="GO:0009699">
    <property type="term" value="P:phenylpropanoid biosynthetic process"/>
    <property type="evidence" value="ECO:0007669"/>
    <property type="project" value="UniProtKB-ARBA"/>
</dbReference>
<comment type="caution">
    <text evidence="5">The sequence shown here is derived from an EMBL/GenBank/DDBJ whole genome shotgun (WGS) entry which is preliminary data.</text>
</comment>
<evidence type="ECO:0000313" key="5">
    <source>
        <dbReference type="EMBL" id="KAJ0969426.1"/>
    </source>
</evidence>
<dbReference type="EMBL" id="JAGGNH010000006">
    <property type="protein sequence ID" value="KAJ0969426.1"/>
    <property type="molecule type" value="Genomic_DNA"/>
</dbReference>
<dbReference type="Gene3D" id="2.40.480.10">
    <property type="entry name" value="Allene oxide cyclase-like"/>
    <property type="match status" value="1"/>
</dbReference>
<comment type="similarity">
    <text evidence="1 4">Belongs to the plant dirigent protein family.</text>
</comment>
<keyword evidence="6" id="KW-1185">Reference proteome</keyword>
<gene>
    <name evidence="5" type="ORF">J5N97_022303</name>
</gene>
<dbReference type="InterPro" id="IPR044859">
    <property type="entry name" value="Allene_oxi_cyc_Dirigent"/>
</dbReference>
<dbReference type="OrthoDB" id="1864232at2759"/>
<organism evidence="5 6">
    <name type="scientific">Dioscorea zingiberensis</name>
    <dbReference type="NCBI Taxonomy" id="325984"/>
    <lineage>
        <taxon>Eukaryota</taxon>
        <taxon>Viridiplantae</taxon>
        <taxon>Streptophyta</taxon>
        <taxon>Embryophyta</taxon>
        <taxon>Tracheophyta</taxon>
        <taxon>Spermatophyta</taxon>
        <taxon>Magnoliopsida</taxon>
        <taxon>Liliopsida</taxon>
        <taxon>Dioscoreales</taxon>
        <taxon>Dioscoreaceae</taxon>
        <taxon>Dioscorea</taxon>
    </lineage>
</organism>
<evidence type="ECO:0000256" key="3">
    <source>
        <dbReference type="ARBA" id="ARBA00022525"/>
    </source>
</evidence>
<dbReference type="Pfam" id="PF03018">
    <property type="entry name" value="Dirigent"/>
    <property type="match status" value="1"/>
</dbReference>
<comment type="subcellular location">
    <subcellularLocation>
        <location evidence="4">Secreted</location>
        <location evidence="4">Extracellular space</location>
        <location evidence="4">Apoplast</location>
    </subcellularLocation>
</comment>
<dbReference type="AlphaFoldDB" id="A0A9D5C9T2"/>
<dbReference type="PANTHER" id="PTHR21495">
    <property type="entry name" value="NUCLEOPORIN-RELATED"/>
    <property type="match status" value="1"/>
</dbReference>
<comment type="subunit">
    <text evidence="2 4">Homodimer.</text>
</comment>
<sequence>MDSFHSSFPTITFFFISLLLVSTIAKDSVEHLSFSTTISSEEYMHGYKLGKEMETHLHFYFHDTITGSKPTAVRVAQGPNTSTSATGFGLVMIMDDPLTEGPEPSSKLIGRAQGMYSMASQEEVGLLVVMNLAFFEGEFNGSSLSVLGRNTVFSETREMPVLGGTGRFRYARGYAVAKNHDLDLVTGNAIVEYNVHVLHH</sequence>
<evidence type="ECO:0000313" key="6">
    <source>
        <dbReference type="Proteomes" id="UP001085076"/>
    </source>
</evidence>
<name>A0A9D5C9T2_9LILI</name>
<evidence type="ECO:0000256" key="1">
    <source>
        <dbReference type="ARBA" id="ARBA00010746"/>
    </source>
</evidence>